<dbReference type="Gene3D" id="1.10.287.3160">
    <property type="match status" value="1"/>
</dbReference>
<dbReference type="EMBL" id="KB524583">
    <property type="protein sequence ID" value="EMP36603.1"/>
    <property type="molecule type" value="Genomic_DNA"/>
</dbReference>
<organism evidence="1 2">
    <name type="scientific">Chelonia mydas</name>
    <name type="common">Green sea-turtle</name>
    <name type="synonym">Chelonia agassizi</name>
    <dbReference type="NCBI Taxonomy" id="8469"/>
    <lineage>
        <taxon>Eukaryota</taxon>
        <taxon>Metazoa</taxon>
        <taxon>Chordata</taxon>
        <taxon>Craniata</taxon>
        <taxon>Vertebrata</taxon>
        <taxon>Euteleostomi</taxon>
        <taxon>Archelosauria</taxon>
        <taxon>Testudinata</taxon>
        <taxon>Testudines</taxon>
        <taxon>Cryptodira</taxon>
        <taxon>Durocryptodira</taxon>
        <taxon>Americhelydia</taxon>
        <taxon>Chelonioidea</taxon>
        <taxon>Cheloniidae</taxon>
        <taxon>Chelonia</taxon>
    </lineage>
</organism>
<evidence type="ECO:0000313" key="2">
    <source>
        <dbReference type="Proteomes" id="UP000031443"/>
    </source>
</evidence>
<gene>
    <name evidence="1" type="ORF">UY3_06226</name>
</gene>
<reference evidence="2" key="1">
    <citation type="journal article" date="2013" name="Nat. Genet.">
        <title>The draft genomes of soft-shell turtle and green sea turtle yield insights into the development and evolution of the turtle-specific body plan.</title>
        <authorList>
            <person name="Wang Z."/>
            <person name="Pascual-Anaya J."/>
            <person name="Zadissa A."/>
            <person name="Li W."/>
            <person name="Niimura Y."/>
            <person name="Huang Z."/>
            <person name="Li C."/>
            <person name="White S."/>
            <person name="Xiong Z."/>
            <person name="Fang D."/>
            <person name="Wang B."/>
            <person name="Ming Y."/>
            <person name="Chen Y."/>
            <person name="Zheng Y."/>
            <person name="Kuraku S."/>
            <person name="Pignatelli M."/>
            <person name="Herrero J."/>
            <person name="Beal K."/>
            <person name="Nozawa M."/>
            <person name="Li Q."/>
            <person name="Wang J."/>
            <person name="Zhang H."/>
            <person name="Yu L."/>
            <person name="Shigenobu S."/>
            <person name="Wang J."/>
            <person name="Liu J."/>
            <person name="Flicek P."/>
            <person name="Searle S."/>
            <person name="Wang J."/>
            <person name="Kuratani S."/>
            <person name="Yin Y."/>
            <person name="Aken B."/>
            <person name="Zhang G."/>
            <person name="Irie N."/>
        </authorList>
    </citation>
    <scope>NUCLEOTIDE SEQUENCE [LARGE SCALE GENOMIC DNA]</scope>
</reference>
<sequence>MEPAEVIGQTPALAPPTNKQADRKYFVPAKGMEFLFSHPQACYVVVEAANQYSKQPHFHSLLQDKEHKRLDLFGWKVYLSATLLLRVANYSALLANYDYYNYSKIQELVEDLPEHKRPQLNAIINESQLIARTVLQASMDVADTAARTSATAVVMGGTSWLQASRIPKELQLKVEDLPFDRDKLFSSQTHNVLHTMKAS</sequence>
<evidence type="ECO:0000313" key="1">
    <source>
        <dbReference type="EMBL" id="EMP36603.1"/>
    </source>
</evidence>
<dbReference type="AlphaFoldDB" id="M7BWZ1"/>
<dbReference type="Proteomes" id="UP000031443">
    <property type="component" value="Unassembled WGS sequence"/>
</dbReference>
<protein>
    <submittedName>
        <fullName evidence="1">Uncharacterized protein</fullName>
    </submittedName>
</protein>
<name>M7BWZ1_CHEMY</name>
<accession>M7BWZ1</accession>
<keyword evidence="2" id="KW-1185">Reference proteome</keyword>
<proteinExistence type="predicted"/>